<protein>
    <recommendedName>
        <fullName evidence="4">Translation initiation factor IF-3</fullName>
    </recommendedName>
</protein>
<proteinExistence type="predicted"/>
<keyword evidence="3" id="KW-1185">Reference proteome</keyword>
<sequence>MSSFIAFRTAAFSLLRPKLYRIPCLHQQQLRRIQKDASKPAKGASKAYPRDEEIEHEVVQLVDSTTGRLTDPQPLRSILSSIDRKNFFVELVSVTPSPLVKIISKYDTINKRRQDLVRAQAVARKNVTKEVQLTWGAAAADQTHKLERVRHELERGSRVDLIFSHKKKQVLPTPVEMRERVQEVVDMFADVSKEWKDREVRGTMSAIFLQGNTFGEPDPDAQAKRPQIHKPKQKR</sequence>
<feature type="compositionally biased region" description="Basic residues" evidence="1">
    <location>
        <begin position="226"/>
        <end position="235"/>
    </location>
</feature>
<dbReference type="AlphaFoldDB" id="A0A369J781"/>
<accession>A0A369J781</accession>
<dbReference type="Gene3D" id="3.30.110.10">
    <property type="entry name" value="Translation initiation factor 3 (IF-3), C-terminal domain"/>
    <property type="match status" value="1"/>
</dbReference>
<dbReference type="SUPFAM" id="SSF55200">
    <property type="entry name" value="Translation initiation factor IF3, C-terminal domain"/>
    <property type="match status" value="1"/>
</dbReference>
<name>A0A369J781_HYPMA</name>
<dbReference type="Proteomes" id="UP000076154">
    <property type="component" value="Unassembled WGS sequence"/>
</dbReference>
<dbReference type="InterPro" id="IPR036788">
    <property type="entry name" value="T_IF-3_C_sf"/>
</dbReference>
<comment type="caution">
    <text evidence="2">The sequence shown here is derived from an EMBL/GenBank/DDBJ whole genome shotgun (WGS) entry which is preliminary data.</text>
</comment>
<evidence type="ECO:0000313" key="3">
    <source>
        <dbReference type="Proteomes" id="UP000076154"/>
    </source>
</evidence>
<gene>
    <name evidence="2" type="ORF">Hypma_002051</name>
</gene>
<feature type="region of interest" description="Disordered" evidence="1">
    <location>
        <begin position="210"/>
        <end position="235"/>
    </location>
</feature>
<dbReference type="EMBL" id="LUEZ02000120">
    <property type="protein sequence ID" value="RDB17020.1"/>
    <property type="molecule type" value="Genomic_DNA"/>
</dbReference>
<dbReference type="OrthoDB" id="21573at2759"/>
<reference evidence="2" key="1">
    <citation type="submission" date="2018-04" db="EMBL/GenBank/DDBJ databases">
        <title>Whole genome sequencing of Hypsizygus marmoreus.</title>
        <authorList>
            <person name="Choi I.-G."/>
            <person name="Min B."/>
            <person name="Kim J.-G."/>
            <person name="Kim S."/>
            <person name="Oh Y.-L."/>
            <person name="Kong W.-S."/>
            <person name="Park H."/>
            <person name="Jeong J."/>
            <person name="Song E.-S."/>
        </authorList>
    </citation>
    <scope>NUCLEOTIDE SEQUENCE [LARGE SCALE GENOMIC DNA]</scope>
    <source>
        <strain evidence="2">51987-8</strain>
    </source>
</reference>
<dbReference type="InParanoid" id="A0A369J781"/>
<organism evidence="2 3">
    <name type="scientific">Hypsizygus marmoreus</name>
    <name type="common">White beech mushroom</name>
    <name type="synonym">Agaricus marmoreus</name>
    <dbReference type="NCBI Taxonomy" id="39966"/>
    <lineage>
        <taxon>Eukaryota</taxon>
        <taxon>Fungi</taxon>
        <taxon>Dikarya</taxon>
        <taxon>Basidiomycota</taxon>
        <taxon>Agaricomycotina</taxon>
        <taxon>Agaricomycetes</taxon>
        <taxon>Agaricomycetidae</taxon>
        <taxon>Agaricales</taxon>
        <taxon>Tricholomatineae</taxon>
        <taxon>Lyophyllaceae</taxon>
        <taxon>Hypsizygus</taxon>
    </lineage>
</organism>
<evidence type="ECO:0000313" key="2">
    <source>
        <dbReference type="EMBL" id="RDB17020.1"/>
    </source>
</evidence>
<dbReference type="STRING" id="39966.A0A369J781"/>
<dbReference type="GO" id="GO:0006413">
    <property type="term" value="P:translational initiation"/>
    <property type="evidence" value="ECO:0007669"/>
    <property type="project" value="InterPro"/>
</dbReference>
<evidence type="ECO:0000256" key="1">
    <source>
        <dbReference type="SAM" id="MobiDB-lite"/>
    </source>
</evidence>
<evidence type="ECO:0008006" key="4">
    <source>
        <dbReference type="Google" id="ProtNLM"/>
    </source>
</evidence>